<feature type="region of interest" description="Disordered" evidence="1">
    <location>
        <begin position="43"/>
        <end position="70"/>
    </location>
</feature>
<name>A0A4P8PCS3_HALMT</name>
<dbReference type="AlphaFoldDB" id="A0A4P8PCS3"/>
<organism evidence="3 4">
    <name type="scientific">Haloferax mediterranei (strain ATCC 33500 / DSM 1411 / JCM 8866 / NBRC 14739 / NCIMB 2177 / R-4)</name>
    <name type="common">Halobacterium mediterranei</name>
    <dbReference type="NCBI Taxonomy" id="523841"/>
    <lineage>
        <taxon>Archaea</taxon>
        <taxon>Methanobacteriati</taxon>
        <taxon>Methanobacteriota</taxon>
        <taxon>Stenosarchaea group</taxon>
        <taxon>Halobacteria</taxon>
        <taxon>Halobacteriales</taxon>
        <taxon>Haloferacaceae</taxon>
        <taxon>Haloferax</taxon>
    </lineage>
</organism>
<accession>A0A4P8PCS3</accession>
<evidence type="ECO:0000313" key="4">
    <source>
        <dbReference type="Proteomes" id="UP000299011"/>
    </source>
</evidence>
<keyword evidence="3" id="KW-0614">Plasmid</keyword>
<reference evidence="3 4" key="1">
    <citation type="submission" date="2019-04" db="EMBL/GenBank/DDBJ databases">
        <title>Methylomes of two halophilic Archaea, Haloarcula marismortui and Haloferax mediterranei.</title>
        <authorList>
            <person name="DasSarma S."/>
            <person name="DasSarma P."/>
            <person name="DasSarma S."/>
            <person name="Fomenkov A."/>
            <person name="Vincze T."/>
            <person name="Anton B.P."/>
            <person name="Roberts R.J."/>
        </authorList>
    </citation>
    <scope>NUCLEOTIDE SEQUENCE [LARGE SCALE GENOMIC DNA]</scope>
    <source>
        <strain evidence="4">ATCC 33500 / DSM 1411 / JCM 8866 / NBRC 14739 / NCIMB 2177 / R-4</strain>
        <plasmid evidence="3 4">pHME132</plasmid>
    </source>
</reference>
<feature type="domain" description="Transcription factor TFIIB cyclin-like" evidence="2">
    <location>
        <begin position="3"/>
        <end position="67"/>
    </location>
</feature>
<dbReference type="PROSITE" id="PS51257">
    <property type="entry name" value="PROKAR_LIPOPROTEIN"/>
    <property type="match status" value="1"/>
</dbReference>
<geneLocation type="plasmid" evidence="3 4">
    <name>pHME132</name>
</geneLocation>
<feature type="compositionally biased region" description="Low complexity" evidence="1">
    <location>
        <begin position="11"/>
        <end position="20"/>
    </location>
</feature>
<evidence type="ECO:0000313" key="3">
    <source>
        <dbReference type="EMBL" id="QCQ77484.1"/>
    </source>
</evidence>
<dbReference type="InterPro" id="IPR036915">
    <property type="entry name" value="Cyclin-like_sf"/>
</dbReference>
<protein>
    <submittedName>
        <fullName evidence="3">Transcription initiation factor IIB family protein</fullName>
    </submittedName>
</protein>
<dbReference type="InterPro" id="IPR013150">
    <property type="entry name" value="TFIIB_cyclin"/>
</dbReference>
<gene>
    <name evidence="3" type="ORF">E6P09_18795</name>
</gene>
<keyword evidence="3" id="KW-0396">Initiation factor</keyword>
<feature type="region of interest" description="Disordered" evidence="1">
    <location>
        <begin position="1"/>
        <end position="23"/>
    </location>
</feature>
<evidence type="ECO:0000259" key="2">
    <source>
        <dbReference type="Pfam" id="PF00382"/>
    </source>
</evidence>
<dbReference type="Pfam" id="PF00382">
    <property type="entry name" value="TFIIB"/>
    <property type="match status" value="1"/>
</dbReference>
<dbReference type="EMBL" id="CP039142">
    <property type="protein sequence ID" value="QCQ77484.1"/>
    <property type="molecule type" value="Genomic_DNA"/>
</dbReference>
<dbReference type="GO" id="GO:0017025">
    <property type="term" value="F:TBP-class protein binding"/>
    <property type="evidence" value="ECO:0007669"/>
    <property type="project" value="InterPro"/>
</dbReference>
<dbReference type="OrthoDB" id="7429at2157"/>
<proteinExistence type="predicted"/>
<sequence length="70" mass="7459">MRQRARRLAEQSESSGAASGITPPGFAAACLYKAGQEHGQWVTQSDVAATGNVTPTTVRTHHETLEEHVA</sequence>
<dbReference type="Proteomes" id="UP000299011">
    <property type="component" value="Plasmid pHME132"/>
</dbReference>
<dbReference type="SUPFAM" id="SSF47954">
    <property type="entry name" value="Cyclin-like"/>
    <property type="match status" value="1"/>
</dbReference>
<keyword evidence="3" id="KW-0648">Protein biosynthesis</keyword>
<feature type="compositionally biased region" description="Polar residues" evidence="1">
    <location>
        <begin position="43"/>
        <end position="58"/>
    </location>
</feature>
<feature type="compositionally biased region" description="Basic and acidic residues" evidence="1">
    <location>
        <begin position="60"/>
        <end position="70"/>
    </location>
</feature>
<dbReference type="GO" id="GO:0003743">
    <property type="term" value="F:translation initiation factor activity"/>
    <property type="evidence" value="ECO:0007669"/>
    <property type="project" value="UniProtKB-KW"/>
</dbReference>
<evidence type="ECO:0000256" key="1">
    <source>
        <dbReference type="SAM" id="MobiDB-lite"/>
    </source>
</evidence>
<dbReference type="Gene3D" id="1.10.472.10">
    <property type="entry name" value="Cyclin-like"/>
    <property type="match status" value="1"/>
</dbReference>